<dbReference type="RefSeq" id="WP_147405900.1">
    <property type="nucleotide sequence ID" value="NZ_RBII01000002.1"/>
</dbReference>
<proteinExistence type="predicted"/>
<dbReference type="Proteomes" id="UP000282211">
    <property type="component" value="Unassembled WGS sequence"/>
</dbReference>
<name>A0A420WEM0_9PROT</name>
<protein>
    <submittedName>
        <fullName evidence="1">Uncharacterized protein</fullName>
    </submittedName>
</protein>
<dbReference type="OrthoDB" id="285772at204455"/>
<evidence type="ECO:0000313" key="1">
    <source>
        <dbReference type="EMBL" id="RKQ69410.1"/>
    </source>
</evidence>
<keyword evidence="2" id="KW-1185">Reference proteome</keyword>
<dbReference type="InParanoid" id="A0A420WEM0"/>
<gene>
    <name evidence="1" type="ORF">DES40_2210</name>
</gene>
<dbReference type="EMBL" id="RBII01000002">
    <property type="protein sequence ID" value="RKQ69410.1"/>
    <property type="molecule type" value="Genomic_DNA"/>
</dbReference>
<sequence>MTNLRSDDTLTYQQFDNPSDIVDASTLSAETKEALLTQWVEDEEALTRASNEGLNGGERPHLRAAQAALLKLKEG</sequence>
<reference evidence="1 2" key="1">
    <citation type="submission" date="2018-10" db="EMBL/GenBank/DDBJ databases">
        <title>Genomic Encyclopedia of Type Strains, Phase IV (KMG-IV): sequencing the most valuable type-strain genomes for metagenomic binning, comparative biology and taxonomic classification.</title>
        <authorList>
            <person name="Goeker M."/>
        </authorList>
    </citation>
    <scope>NUCLEOTIDE SEQUENCE [LARGE SCALE GENOMIC DNA]</scope>
    <source>
        <strain evidence="1 2">DSM 22008</strain>
    </source>
</reference>
<organism evidence="1 2">
    <name type="scientific">Litorimonas taeanensis</name>
    <dbReference type="NCBI Taxonomy" id="568099"/>
    <lineage>
        <taxon>Bacteria</taxon>
        <taxon>Pseudomonadati</taxon>
        <taxon>Pseudomonadota</taxon>
        <taxon>Alphaproteobacteria</taxon>
        <taxon>Maricaulales</taxon>
        <taxon>Robiginitomaculaceae</taxon>
    </lineage>
</organism>
<comment type="caution">
    <text evidence="1">The sequence shown here is derived from an EMBL/GenBank/DDBJ whole genome shotgun (WGS) entry which is preliminary data.</text>
</comment>
<dbReference type="AlphaFoldDB" id="A0A420WEM0"/>
<evidence type="ECO:0000313" key="2">
    <source>
        <dbReference type="Proteomes" id="UP000282211"/>
    </source>
</evidence>
<accession>A0A420WEM0</accession>